<dbReference type="Proteomes" id="UP001229955">
    <property type="component" value="Chromosome"/>
</dbReference>
<reference evidence="2" key="1">
    <citation type="submission" date="2023-07" db="EMBL/GenBank/DDBJ databases">
        <authorList>
            <person name="Haufschild T."/>
            <person name="Kallscheuer N."/>
            <person name="Hammer J."/>
            <person name="Kohn T."/>
            <person name="Kabuu M."/>
            <person name="Jogler M."/>
            <person name="Wohfarth N."/>
            <person name="Heuer A."/>
            <person name="Rohde M."/>
            <person name="van Teeseling M.C.F."/>
            <person name="Jogler C."/>
        </authorList>
    </citation>
    <scope>NUCLEOTIDE SEQUENCE</scope>
    <source>
        <strain evidence="2">Strain 138</strain>
        <strain evidence="3">Strain 318</strain>
    </source>
</reference>
<accession>A0AA49Q6Z2</accession>
<protein>
    <submittedName>
        <fullName evidence="2">Uncharacterized protein</fullName>
    </submittedName>
</protein>
<dbReference type="RefSeq" id="WP_367887050.1">
    <property type="nucleotide sequence ID" value="NZ_CP130612.1"/>
</dbReference>
<feature type="chain" id="PRO_5041344610" evidence="1">
    <location>
        <begin position="28"/>
        <end position="141"/>
    </location>
</feature>
<organism evidence="2">
    <name type="scientific">Pseudogemmatithrix spongiicola</name>
    <dbReference type="NCBI Taxonomy" id="3062599"/>
    <lineage>
        <taxon>Bacteria</taxon>
        <taxon>Pseudomonadati</taxon>
        <taxon>Gemmatimonadota</taxon>
        <taxon>Gemmatimonadia</taxon>
        <taxon>Gemmatimonadales</taxon>
        <taxon>Gemmatimonadaceae</taxon>
        <taxon>Pseudogemmatithrix</taxon>
    </lineage>
</organism>
<evidence type="ECO:0000256" key="1">
    <source>
        <dbReference type="SAM" id="SignalP"/>
    </source>
</evidence>
<evidence type="ECO:0000313" key="2">
    <source>
        <dbReference type="EMBL" id="WKW11351.1"/>
    </source>
</evidence>
<evidence type="ECO:0000313" key="3">
    <source>
        <dbReference type="EMBL" id="WKW14261.1"/>
    </source>
</evidence>
<gene>
    <name evidence="2" type="ORF">Strain138_000594</name>
    <name evidence="3" type="ORF">Strain318_000594</name>
</gene>
<feature type="signal peptide" evidence="1">
    <location>
        <begin position="1"/>
        <end position="27"/>
    </location>
</feature>
<dbReference type="KEGG" id="pspc:Strain318_000594"/>
<proteinExistence type="predicted"/>
<evidence type="ECO:0000313" key="4">
    <source>
        <dbReference type="Proteomes" id="UP001229955"/>
    </source>
</evidence>
<sequence length="141" mass="15150">MFETVKRYRRGIAVLVATVVWSAAAGAQSTRPAPAGPDLQGLWDFTMRAGDRMSPGFFALGPVGQNWAGSITMYLTNTLAIPVLTVSGDSVRMVVASREGDVVFRARLSQDGQSMEGIVDYHGGARLPMVATRRAQPVVPR</sequence>
<dbReference type="EMBL" id="CP130612">
    <property type="protein sequence ID" value="WKW11351.1"/>
    <property type="molecule type" value="Genomic_DNA"/>
</dbReference>
<keyword evidence="1" id="KW-0732">Signal</keyword>
<accession>A0AA49Q3Y4</accession>
<keyword evidence="4" id="KW-1185">Reference proteome</keyword>
<dbReference type="EMBL" id="CP130613">
    <property type="protein sequence ID" value="WKW14261.1"/>
    <property type="molecule type" value="Genomic_DNA"/>
</dbReference>
<name>A0AA49Q3Y4_9BACT</name>
<dbReference type="AlphaFoldDB" id="A0AA49Q3Y4"/>